<evidence type="ECO:0000256" key="1">
    <source>
        <dbReference type="SAM" id="MobiDB-lite"/>
    </source>
</evidence>
<dbReference type="AlphaFoldDB" id="A0AAD4UE64"/>
<gene>
    <name evidence="2" type="ORF">MG293_007963</name>
</gene>
<evidence type="ECO:0000313" key="2">
    <source>
        <dbReference type="EMBL" id="KAI4542584.1"/>
    </source>
</evidence>
<protein>
    <submittedName>
        <fullName evidence="2">Uncharacterized protein</fullName>
    </submittedName>
</protein>
<accession>A0AAD4UE64</accession>
<dbReference type="Proteomes" id="UP001214576">
    <property type="component" value="Unassembled WGS sequence"/>
</dbReference>
<reference evidence="2" key="1">
    <citation type="submission" date="2022-03" db="EMBL/GenBank/DDBJ databases">
        <title>Genomic analyses of argali, domestic sheep and their hybrids provide insights into chromosomal evolution, heterosis and genetic basis of agronomic traits.</title>
        <authorList>
            <person name="Li M."/>
        </authorList>
    </citation>
    <scope>NUCLEOTIDE SEQUENCE</scope>
    <source>
        <strain evidence="2">CAU-MHL-2022a</strain>
        <tissue evidence="2">Skin</tissue>
    </source>
</reference>
<feature type="region of interest" description="Disordered" evidence="1">
    <location>
        <begin position="194"/>
        <end position="225"/>
    </location>
</feature>
<dbReference type="EMBL" id="JAKZEL010000007">
    <property type="protein sequence ID" value="KAI4542584.1"/>
    <property type="molecule type" value="Genomic_DNA"/>
</dbReference>
<proteinExistence type="predicted"/>
<sequence length="225" mass="25250">MTAKLKKQFCEKARVLRQTQITRWKCIRNVTASPNAKDEEKGTLLKSIYELPEVGDITLFTRSVLLKSTKTTVHMAHKYFKHLLFTGTESTHALPHYHHSLAVVSSSKAREHRCLTEELQCGAHLSVSALFQSSGPFACSLAVNQCSRGNLRQKLLIFRSGLDLVSICNQQCPSRKITPNLKRYKGFQEGMYPFNTSKTLDPSPEDPTSESSPDQASLKDESMGF</sequence>
<organism evidence="2 3">
    <name type="scientific">Ovis ammon polii</name>
    <dbReference type="NCBI Taxonomy" id="230172"/>
    <lineage>
        <taxon>Eukaryota</taxon>
        <taxon>Metazoa</taxon>
        <taxon>Chordata</taxon>
        <taxon>Craniata</taxon>
        <taxon>Vertebrata</taxon>
        <taxon>Euteleostomi</taxon>
        <taxon>Mammalia</taxon>
        <taxon>Eutheria</taxon>
        <taxon>Laurasiatheria</taxon>
        <taxon>Artiodactyla</taxon>
        <taxon>Ruminantia</taxon>
        <taxon>Pecora</taxon>
        <taxon>Bovidae</taxon>
        <taxon>Caprinae</taxon>
        <taxon>Ovis</taxon>
    </lineage>
</organism>
<evidence type="ECO:0000313" key="3">
    <source>
        <dbReference type="Proteomes" id="UP001214576"/>
    </source>
</evidence>
<keyword evidence="3" id="KW-1185">Reference proteome</keyword>
<comment type="caution">
    <text evidence="2">The sequence shown here is derived from an EMBL/GenBank/DDBJ whole genome shotgun (WGS) entry which is preliminary data.</text>
</comment>
<name>A0AAD4UE64_OVIAM</name>